<organism evidence="2 3">
    <name type="scientific">Flavobacterium seoulense</name>
    <dbReference type="NCBI Taxonomy" id="1492738"/>
    <lineage>
        <taxon>Bacteria</taxon>
        <taxon>Pseudomonadati</taxon>
        <taxon>Bacteroidota</taxon>
        <taxon>Flavobacteriia</taxon>
        <taxon>Flavobacteriales</taxon>
        <taxon>Flavobacteriaceae</taxon>
        <taxon>Flavobacterium</taxon>
    </lineage>
</organism>
<proteinExistence type="predicted"/>
<dbReference type="PANTHER" id="PTHR12526">
    <property type="entry name" value="GLYCOSYLTRANSFERASE"/>
    <property type="match status" value="1"/>
</dbReference>
<dbReference type="EMBL" id="JNCA01000030">
    <property type="protein sequence ID" value="KDN53952.1"/>
    <property type="molecule type" value="Genomic_DNA"/>
</dbReference>
<dbReference type="STRING" id="1492738.FEM21_28900"/>
<protein>
    <recommendedName>
        <fullName evidence="1">Glycosyl transferase family 1 domain-containing protein</fullName>
    </recommendedName>
</protein>
<dbReference type="PATRIC" id="fig|1492738.3.peg.2878"/>
<evidence type="ECO:0000313" key="3">
    <source>
        <dbReference type="Proteomes" id="UP000027064"/>
    </source>
</evidence>
<comment type="caution">
    <text evidence="2">The sequence shown here is derived from an EMBL/GenBank/DDBJ whole genome shotgun (WGS) entry which is preliminary data.</text>
</comment>
<sequence length="141" mass="15772">MAGYGSPLEIKKVVDYAKKIGVDKNVIFLDYVDEINNLFAISDVLLIGSQEFESFGLTAVEAMLNYVPVVSTDTGGLKEVINNNEGGFVFNKKDHLAFAKKIVELLNDDCMRLEQGIKGHNRVKNMFSASKMAEMYRNEIQ</sequence>
<evidence type="ECO:0000259" key="1">
    <source>
        <dbReference type="Pfam" id="PF00534"/>
    </source>
</evidence>
<gene>
    <name evidence="2" type="ORF">FEM21_28900</name>
</gene>
<name>A0A066WIX6_9FLAO</name>
<dbReference type="SUPFAM" id="SSF53756">
    <property type="entry name" value="UDP-Glycosyltransferase/glycogen phosphorylase"/>
    <property type="match status" value="1"/>
</dbReference>
<keyword evidence="3" id="KW-1185">Reference proteome</keyword>
<dbReference type="Proteomes" id="UP000027064">
    <property type="component" value="Unassembled WGS sequence"/>
</dbReference>
<dbReference type="GO" id="GO:0016757">
    <property type="term" value="F:glycosyltransferase activity"/>
    <property type="evidence" value="ECO:0007669"/>
    <property type="project" value="InterPro"/>
</dbReference>
<dbReference type="Gene3D" id="3.40.50.2000">
    <property type="entry name" value="Glycogen Phosphorylase B"/>
    <property type="match status" value="2"/>
</dbReference>
<dbReference type="eggNOG" id="COG0438">
    <property type="taxonomic scope" value="Bacteria"/>
</dbReference>
<dbReference type="InterPro" id="IPR001296">
    <property type="entry name" value="Glyco_trans_1"/>
</dbReference>
<feature type="domain" description="Glycosyl transferase family 1" evidence="1">
    <location>
        <begin position="9"/>
        <end position="115"/>
    </location>
</feature>
<dbReference type="PANTHER" id="PTHR12526:SF625">
    <property type="entry name" value="PHOSPHATIDYLINOSITOL GLYCAN-CLASS A"/>
    <property type="match status" value="1"/>
</dbReference>
<reference evidence="2 3" key="1">
    <citation type="submission" date="2014-05" db="EMBL/GenBank/DDBJ databases">
        <title>Genome Sequence of Flavobacterium sp. EM1321.</title>
        <authorList>
            <person name="Shin S.-K."/>
            <person name="Yi H."/>
        </authorList>
    </citation>
    <scope>NUCLEOTIDE SEQUENCE [LARGE SCALE GENOMIC DNA]</scope>
    <source>
        <strain evidence="2 3">EM1321</strain>
    </source>
</reference>
<dbReference type="AlphaFoldDB" id="A0A066WIX6"/>
<evidence type="ECO:0000313" key="2">
    <source>
        <dbReference type="EMBL" id="KDN53952.1"/>
    </source>
</evidence>
<dbReference type="CDD" id="cd03801">
    <property type="entry name" value="GT4_PimA-like"/>
    <property type="match status" value="1"/>
</dbReference>
<accession>A0A066WIX6</accession>
<dbReference type="Pfam" id="PF00534">
    <property type="entry name" value="Glycos_transf_1"/>
    <property type="match status" value="1"/>
</dbReference>